<evidence type="ECO:0000313" key="5">
    <source>
        <dbReference type="Proteomes" id="UP001142372"/>
    </source>
</evidence>
<dbReference type="EMBL" id="BSEN01000010">
    <property type="protein sequence ID" value="GLJ76663.1"/>
    <property type="molecule type" value="Genomic_DNA"/>
</dbReference>
<dbReference type="Proteomes" id="UP001142372">
    <property type="component" value="Unassembled WGS sequence"/>
</dbReference>
<dbReference type="InterPro" id="IPR029058">
    <property type="entry name" value="AB_hydrolase_fold"/>
</dbReference>
<dbReference type="GO" id="GO:0052689">
    <property type="term" value="F:carboxylic ester hydrolase activity"/>
    <property type="evidence" value="ECO:0007669"/>
    <property type="project" value="TreeGrafter"/>
</dbReference>
<reference evidence="4" key="1">
    <citation type="journal article" date="2014" name="Int. J. Syst. Evol. Microbiol.">
        <title>Complete genome sequence of Corynebacterium casei LMG S-19264T (=DSM 44701T), isolated from a smear-ripened cheese.</title>
        <authorList>
            <consortium name="US DOE Joint Genome Institute (JGI-PGF)"/>
            <person name="Walter F."/>
            <person name="Albersmeier A."/>
            <person name="Kalinowski J."/>
            <person name="Ruckert C."/>
        </authorList>
    </citation>
    <scope>NUCLEOTIDE SEQUENCE</scope>
    <source>
        <strain evidence="4">VKM Ac-1401</strain>
    </source>
</reference>
<evidence type="ECO:0000259" key="3">
    <source>
        <dbReference type="Pfam" id="PF05448"/>
    </source>
</evidence>
<accession>A0A9W6LZV3</accession>
<dbReference type="GO" id="GO:0005976">
    <property type="term" value="P:polysaccharide metabolic process"/>
    <property type="evidence" value="ECO:0007669"/>
    <property type="project" value="TreeGrafter"/>
</dbReference>
<dbReference type="Pfam" id="PF05448">
    <property type="entry name" value="AXE1"/>
    <property type="match status" value="1"/>
</dbReference>
<evidence type="ECO:0000313" key="4">
    <source>
        <dbReference type="EMBL" id="GLJ76663.1"/>
    </source>
</evidence>
<feature type="active site" description="Nucleophile" evidence="1">
    <location>
        <position position="189"/>
    </location>
</feature>
<feature type="active site" description="Charge relay system" evidence="1">
    <location>
        <position position="304"/>
    </location>
</feature>
<name>A0A9W6LZV3_9MICO</name>
<dbReference type="AlphaFoldDB" id="A0A9W6LZV3"/>
<sequence>MAFFDLPLDELRTYTPEVRRPADLDAFWGRTLAEAAAHPIDVTLTPVDTGFVLVDTFDVEFSGFAGDRIRGWLRVPHGSEPGTLPAVVQFVGYGGGRGLASEPSAWAQAGYAHFVMDTRGQGSGWSIGDTADELHGAAGPAHPGFMTRGIRNRDHYYYRRLFTDGVRAVEAVRSLDLVDPGLVFASGGSQGGGIALAVAGLTPGLAGVMPDVPFLCHFERAIVITDANPFGEIASYLRVHRDEVEDVLDTLSNFDGVNLVATADAPALFSVALMDEIVPPSTVFAAHNRYPAEKEIIVYPFNGHEGGQLFQEERKLRWANARVAAMRA</sequence>
<keyword evidence="5" id="KW-1185">Reference proteome</keyword>
<reference evidence="4" key="2">
    <citation type="submission" date="2023-01" db="EMBL/GenBank/DDBJ databases">
        <authorList>
            <person name="Sun Q."/>
            <person name="Evtushenko L."/>
        </authorList>
    </citation>
    <scope>NUCLEOTIDE SEQUENCE</scope>
    <source>
        <strain evidence="4">VKM Ac-1401</strain>
    </source>
</reference>
<gene>
    <name evidence="4" type="ORF">GCM10017584_22370</name>
</gene>
<evidence type="ECO:0000256" key="2">
    <source>
        <dbReference type="PIRSR" id="PIRSR639069-2"/>
    </source>
</evidence>
<dbReference type="SUPFAM" id="SSF53474">
    <property type="entry name" value="alpha/beta-Hydrolases"/>
    <property type="match status" value="1"/>
</dbReference>
<organism evidence="4 5">
    <name type="scientific">Leifsonia poae</name>
    <dbReference type="NCBI Taxonomy" id="110933"/>
    <lineage>
        <taxon>Bacteria</taxon>
        <taxon>Bacillati</taxon>
        <taxon>Actinomycetota</taxon>
        <taxon>Actinomycetes</taxon>
        <taxon>Micrococcales</taxon>
        <taxon>Microbacteriaceae</taxon>
        <taxon>Leifsonia</taxon>
    </lineage>
</organism>
<dbReference type="RefSeq" id="WP_271177320.1">
    <property type="nucleotide sequence ID" value="NZ_BAAAJO010000008.1"/>
</dbReference>
<dbReference type="PANTHER" id="PTHR40111">
    <property type="entry name" value="CEPHALOSPORIN-C DEACETYLASE"/>
    <property type="match status" value="1"/>
</dbReference>
<dbReference type="InterPro" id="IPR008391">
    <property type="entry name" value="AXE1_dom"/>
</dbReference>
<comment type="caution">
    <text evidence="4">The sequence shown here is derived from an EMBL/GenBank/DDBJ whole genome shotgun (WGS) entry which is preliminary data.</text>
</comment>
<dbReference type="InterPro" id="IPR039069">
    <property type="entry name" value="CE7"/>
</dbReference>
<proteinExistence type="predicted"/>
<feature type="binding site" evidence="2">
    <location>
        <position position="93"/>
    </location>
    <ligand>
        <name>substrate</name>
    </ligand>
</feature>
<dbReference type="PANTHER" id="PTHR40111:SF1">
    <property type="entry name" value="CEPHALOSPORIN-C DEACETYLASE"/>
    <property type="match status" value="1"/>
</dbReference>
<evidence type="ECO:0000256" key="1">
    <source>
        <dbReference type="PIRSR" id="PIRSR639069-1"/>
    </source>
</evidence>
<feature type="domain" description="Acetyl xylan esterase" evidence="3">
    <location>
        <begin position="1"/>
        <end position="320"/>
    </location>
</feature>
<protein>
    <submittedName>
        <fullName evidence="4">Acetylxylan esterase</fullName>
    </submittedName>
</protein>
<dbReference type="Gene3D" id="3.40.50.1820">
    <property type="entry name" value="alpha/beta hydrolase"/>
    <property type="match status" value="1"/>
</dbReference>
<feature type="active site" description="Charge relay system" evidence="1">
    <location>
        <position position="275"/>
    </location>
</feature>